<keyword evidence="3" id="KW-1185">Reference proteome</keyword>
<accession>A0AAD7HT57</accession>
<evidence type="ECO:0000313" key="2">
    <source>
        <dbReference type="EMBL" id="KAJ7726802.1"/>
    </source>
</evidence>
<evidence type="ECO:0000313" key="3">
    <source>
        <dbReference type="Proteomes" id="UP001215598"/>
    </source>
</evidence>
<feature type="compositionally biased region" description="Polar residues" evidence="1">
    <location>
        <begin position="162"/>
        <end position="171"/>
    </location>
</feature>
<dbReference type="AlphaFoldDB" id="A0AAD7HT57"/>
<dbReference type="EMBL" id="JARKIB010000184">
    <property type="protein sequence ID" value="KAJ7726802.1"/>
    <property type="molecule type" value="Genomic_DNA"/>
</dbReference>
<feature type="region of interest" description="Disordered" evidence="1">
    <location>
        <begin position="137"/>
        <end position="214"/>
    </location>
</feature>
<proteinExistence type="predicted"/>
<comment type="caution">
    <text evidence="2">The sequence shown here is derived from an EMBL/GenBank/DDBJ whole genome shotgun (WGS) entry which is preliminary data.</text>
</comment>
<reference evidence="2" key="1">
    <citation type="submission" date="2023-03" db="EMBL/GenBank/DDBJ databases">
        <title>Massive genome expansion in bonnet fungi (Mycena s.s.) driven by repeated elements and novel gene families across ecological guilds.</title>
        <authorList>
            <consortium name="Lawrence Berkeley National Laboratory"/>
            <person name="Harder C.B."/>
            <person name="Miyauchi S."/>
            <person name="Viragh M."/>
            <person name="Kuo A."/>
            <person name="Thoen E."/>
            <person name="Andreopoulos B."/>
            <person name="Lu D."/>
            <person name="Skrede I."/>
            <person name="Drula E."/>
            <person name="Henrissat B."/>
            <person name="Morin E."/>
            <person name="Kohler A."/>
            <person name="Barry K."/>
            <person name="LaButti K."/>
            <person name="Morin E."/>
            <person name="Salamov A."/>
            <person name="Lipzen A."/>
            <person name="Mereny Z."/>
            <person name="Hegedus B."/>
            <person name="Baldrian P."/>
            <person name="Stursova M."/>
            <person name="Weitz H."/>
            <person name="Taylor A."/>
            <person name="Grigoriev I.V."/>
            <person name="Nagy L.G."/>
            <person name="Martin F."/>
            <person name="Kauserud H."/>
        </authorList>
    </citation>
    <scope>NUCLEOTIDE SEQUENCE</scope>
    <source>
        <strain evidence="2">CBHHK182m</strain>
    </source>
</reference>
<evidence type="ECO:0000256" key="1">
    <source>
        <dbReference type="SAM" id="MobiDB-lite"/>
    </source>
</evidence>
<protein>
    <submittedName>
        <fullName evidence="2">Uncharacterized protein</fullName>
    </submittedName>
</protein>
<name>A0AAD7HT57_9AGAR</name>
<gene>
    <name evidence="2" type="ORF">B0H16DRAFT_1780170</name>
</gene>
<sequence>MATAEWWDNGRAGQCMAIEVIGCPPFMTDLMAIISWIWDQPLGEHVGRAGQCMALETSGSVSTPTSGITMGGTGGPRDGALSDLRLSIYTRFNGYFLVNFGAHTTEVWRGVGDQRRSVFPELKLLLGLRAVAVADGNGSRRDGYRPVPDMSSELDAKRKTKQTLYPSTAVTGLTDGSRPSAPLGALSDGRVDQAVAKKRPFLNRPSDGTDGPEP</sequence>
<dbReference type="Proteomes" id="UP001215598">
    <property type="component" value="Unassembled WGS sequence"/>
</dbReference>
<organism evidence="2 3">
    <name type="scientific">Mycena metata</name>
    <dbReference type="NCBI Taxonomy" id="1033252"/>
    <lineage>
        <taxon>Eukaryota</taxon>
        <taxon>Fungi</taxon>
        <taxon>Dikarya</taxon>
        <taxon>Basidiomycota</taxon>
        <taxon>Agaricomycotina</taxon>
        <taxon>Agaricomycetes</taxon>
        <taxon>Agaricomycetidae</taxon>
        <taxon>Agaricales</taxon>
        <taxon>Marasmiineae</taxon>
        <taxon>Mycenaceae</taxon>
        <taxon>Mycena</taxon>
    </lineage>
</organism>